<name>A0ABV8NRV7_9SPHI</name>
<dbReference type="RefSeq" id="WP_378962616.1">
    <property type="nucleotide sequence ID" value="NZ_JBHSBY010000141.1"/>
</dbReference>
<protein>
    <submittedName>
        <fullName evidence="2">Uncharacterized protein</fullName>
    </submittedName>
</protein>
<dbReference type="SUPFAM" id="SSF53720">
    <property type="entry name" value="ALDH-like"/>
    <property type="match status" value="1"/>
</dbReference>
<sequence length="69" mass="7930">MRMQKDILAKLITLEMGKLLAQSYGEITLCADILNYDVNNAETFLENLLFGTRLWGACLYASRPWHFFG</sequence>
<dbReference type="Proteomes" id="UP001595792">
    <property type="component" value="Unassembled WGS sequence"/>
</dbReference>
<gene>
    <name evidence="2" type="ORF">ACFOUY_17990</name>
</gene>
<reference evidence="3" key="1">
    <citation type="journal article" date="2019" name="Int. J. Syst. Evol. Microbiol.">
        <title>The Global Catalogue of Microorganisms (GCM) 10K type strain sequencing project: providing services to taxonomists for standard genome sequencing and annotation.</title>
        <authorList>
            <consortium name="The Broad Institute Genomics Platform"/>
            <consortium name="The Broad Institute Genome Sequencing Center for Infectious Disease"/>
            <person name="Wu L."/>
            <person name="Ma J."/>
        </authorList>
    </citation>
    <scope>NUCLEOTIDE SEQUENCE [LARGE SCALE GENOMIC DNA]</scope>
    <source>
        <strain evidence="3">CCM 8689</strain>
    </source>
</reference>
<proteinExistence type="predicted"/>
<evidence type="ECO:0000313" key="3">
    <source>
        <dbReference type="Proteomes" id="UP001595792"/>
    </source>
</evidence>
<dbReference type="InterPro" id="IPR016161">
    <property type="entry name" value="Ald_DH/histidinol_DH"/>
</dbReference>
<comment type="caution">
    <text evidence="2">The sequence shown here is derived from an EMBL/GenBank/DDBJ whole genome shotgun (WGS) entry which is preliminary data.</text>
</comment>
<dbReference type="Gene3D" id="3.40.605.10">
    <property type="entry name" value="Aldehyde Dehydrogenase, Chain A, domain 1"/>
    <property type="match status" value="1"/>
</dbReference>
<keyword evidence="1" id="KW-0560">Oxidoreductase</keyword>
<keyword evidence="3" id="KW-1185">Reference proteome</keyword>
<evidence type="ECO:0000313" key="2">
    <source>
        <dbReference type="EMBL" id="MFC4198601.1"/>
    </source>
</evidence>
<dbReference type="EMBL" id="JBHSBY010000141">
    <property type="protein sequence ID" value="MFC4198601.1"/>
    <property type="molecule type" value="Genomic_DNA"/>
</dbReference>
<evidence type="ECO:0000256" key="1">
    <source>
        <dbReference type="ARBA" id="ARBA00023002"/>
    </source>
</evidence>
<organism evidence="2 3">
    <name type="scientific">Pedobacter jamesrossensis</name>
    <dbReference type="NCBI Taxonomy" id="1908238"/>
    <lineage>
        <taxon>Bacteria</taxon>
        <taxon>Pseudomonadati</taxon>
        <taxon>Bacteroidota</taxon>
        <taxon>Sphingobacteriia</taxon>
        <taxon>Sphingobacteriales</taxon>
        <taxon>Sphingobacteriaceae</taxon>
        <taxon>Pedobacter</taxon>
    </lineage>
</organism>
<dbReference type="InterPro" id="IPR016162">
    <property type="entry name" value="Ald_DH_N"/>
</dbReference>
<accession>A0ABV8NRV7</accession>